<dbReference type="Pfam" id="PF25390">
    <property type="entry name" value="WD40_RLD"/>
    <property type="match status" value="1"/>
</dbReference>
<dbReference type="PROSITE" id="PS50012">
    <property type="entry name" value="RCC1_3"/>
    <property type="match status" value="5"/>
</dbReference>
<proteinExistence type="predicted"/>
<dbReference type="AlphaFoldDB" id="A0A2C9CJC8"/>
<dbReference type="PROSITE" id="PS00626">
    <property type="entry name" value="RCC1_2"/>
    <property type="match status" value="2"/>
</dbReference>
<reference evidence="4" key="1">
    <citation type="submission" date="2017-10" db="EMBL/GenBank/DDBJ databases">
        <authorList>
            <person name="Frank J."/>
        </authorList>
    </citation>
    <scope>NUCLEOTIDE SEQUENCE [LARGE SCALE GENOMIC DNA]</scope>
</reference>
<name>A0A2C9CJC8_KUEST</name>
<keyword evidence="4" id="KW-1185">Reference proteome</keyword>
<protein>
    <recommendedName>
        <fullName evidence="2">RCC1-like domain-containing protein</fullName>
    </recommendedName>
</protein>
<keyword evidence="1" id="KW-0677">Repeat</keyword>
<dbReference type="Proteomes" id="UP000221734">
    <property type="component" value="Chromosome Kuenenia_stuttgartiensis_MBR1"/>
</dbReference>
<gene>
    <name evidence="3" type="primary">rcc1_3</name>
    <name evidence="3" type="ORF">KSMBR1_3536</name>
</gene>
<dbReference type="InterPro" id="IPR009091">
    <property type="entry name" value="RCC1/BLIP-II"/>
</dbReference>
<sequence>MKVTDLSGAIAVAGGDSHSLALKSDGTVWAWGANWYGQLGDGTTADSTTPVQVSNLSDVIAIAGGDNHSLALKYDGTVWAWGENAYGKLGDETETNRTAPVQVGSLSNVNAIAVGDQHSLALKSDGTVWAWGNNEGGQLGDGTTTNRNTPIQVNFYGQYITTIAAGYKHNLAVDSEGYAWAWGYGWDGQLGDGANADSYIPVQVIGLRFVTAIVAGDWHSIAVKSDGTVWAWGYNGDGELGDGTTSSRSTPAQVDINLGQASDCGETNIMSWSAAKLKIKRKKSKDITITAAQGDVIEDDNTIFKCPVEGLTVTAVVDSKTEGKKLISVSPTSAVTDENGDVTFTIKAKNKKGNAKVYFSIEEWGEWVTTELSVKVR</sequence>
<dbReference type="InterPro" id="IPR058923">
    <property type="entry name" value="RCC1-like_dom"/>
</dbReference>
<dbReference type="KEGG" id="kst:KSMBR1_3536"/>
<evidence type="ECO:0000313" key="4">
    <source>
        <dbReference type="Proteomes" id="UP000221734"/>
    </source>
</evidence>
<dbReference type="PANTHER" id="PTHR22872:SF2">
    <property type="entry name" value="INHIBITOR OF BRUTON TYROSINE KINASE"/>
    <property type="match status" value="1"/>
</dbReference>
<evidence type="ECO:0000256" key="1">
    <source>
        <dbReference type="ARBA" id="ARBA00022737"/>
    </source>
</evidence>
<dbReference type="OrthoDB" id="182883at2"/>
<dbReference type="Gene3D" id="2.130.10.30">
    <property type="entry name" value="Regulator of chromosome condensation 1/beta-lactamase-inhibitor protein II"/>
    <property type="match status" value="2"/>
</dbReference>
<dbReference type="InterPro" id="IPR051625">
    <property type="entry name" value="Signaling_Regulatory_Domain"/>
</dbReference>
<organism evidence="3 4">
    <name type="scientific">Kuenenia stuttgartiensis</name>
    <dbReference type="NCBI Taxonomy" id="174633"/>
    <lineage>
        <taxon>Bacteria</taxon>
        <taxon>Pseudomonadati</taxon>
        <taxon>Planctomycetota</taxon>
        <taxon>Candidatus Brocadiia</taxon>
        <taxon>Candidatus Brocadiales</taxon>
        <taxon>Candidatus Brocadiaceae</taxon>
        <taxon>Candidatus Kuenenia</taxon>
    </lineage>
</organism>
<feature type="domain" description="RCC1-like" evidence="2">
    <location>
        <begin position="10"/>
        <end position="154"/>
    </location>
</feature>
<dbReference type="PRINTS" id="PR00633">
    <property type="entry name" value="RCCNDNSATION"/>
</dbReference>
<accession>A0A2C9CJC8</accession>
<evidence type="ECO:0000259" key="2">
    <source>
        <dbReference type="Pfam" id="PF25390"/>
    </source>
</evidence>
<dbReference type="SUPFAM" id="SSF50985">
    <property type="entry name" value="RCC1/BLIP-II"/>
    <property type="match status" value="1"/>
</dbReference>
<dbReference type="Pfam" id="PF00415">
    <property type="entry name" value="RCC1"/>
    <property type="match status" value="2"/>
</dbReference>
<evidence type="ECO:0000313" key="3">
    <source>
        <dbReference type="EMBL" id="SOH06009.1"/>
    </source>
</evidence>
<dbReference type="EMBL" id="LT934425">
    <property type="protein sequence ID" value="SOH06009.1"/>
    <property type="molecule type" value="Genomic_DNA"/>
</dbReference>
<dbReference type="PANTHER" id="PTHR22872">
    <property type="entry name" value="BTK-BINDING PROTEIN-RELATED"/>
    <property type="match status" value="1"/>
</dbReference>
<dbReference type="InterPro" id="IPR000408">
    <property type="entry name" value="Reg_chr_condens"/>
</dbReference>